<dbReference type="AlphaFoldDB" id="A0A229UYG8"/>
<evidence type="ECO:0008006" key="3">
    <source>
        <dbReference type="Google" id="ProtNLM"/>
    </source>
</evidence>
<protein>
    <recommendedName>
        <fullName evidence="3">Pullulanase</fullName>
    </recommendedName>
</protein>
<dbReference type="RefSeq" id="WP_094013402.1">
    <property type="nucleotide sequence ID" value="NZ_NMQW01000002.1"/>
</dbReference>
<keyword evidence="2" id="KW-1185">Reference proteome</keyword>
<organism evidence="1 2">
    <name type="scientific">Paenibacillus rigui</name>
    <dbReference type="NCBI Taxonomy" id="554312"/>
    <lineage>
        <taxon>Bacteria</taxon>
        <taxon>Bacillati</taxon>
        <taxon>Bacillota</taxon>
        <taxon>Bacilli</taxon>
        <taxon>Bacillales</taxon>
        <taxon>Paenibacillaceae</taxon>
        <taxon>Paenibacillus</taxon>
    </lineage>
</organism>
<dbReference type="EMBL" id="NMQW01000002">
    <property type="protein sequence ID" value="OXM88155.1"/>
    <property type="molecule type" value="Genomic_DNA"/>
</dbReference>
<proteinExistence type="predicted"/>
<dbReference type="Proteomes" id="UP000215509">
    <property type="component" value="Unassembled WGS sequence"/>
</dbReference>
<dbReference type="OrthoDB" id="2621128at2"/>
<comment type="caution">
    <text evidence="1">The sequence shown here is derived from an EMBL/GenBank/DDBJ whole genome shotgun (WGS) entry which is preliminary data.</text>
</comment>
<name>A0A229UYG8_9BACL</name>
<reference evidence="1 2" key="1">
    <citation type="submission" date="2017-07" db="EMBL/GenBank/DDBJ databases">
        <title>Genome sequencing and assembly of Paenibacillus rigui.</title>
        <authorList>
            <person name="Mayilraj S."/>
        </authorList>
    </citation>
    <scope>NUCLEOTIDE SEQUENCE [LARGE SCALE GENOMIC DNA]</scope>
    <source>
        <strain evidence="1 2">JCM 16352</strain>
    </source>
</reference>
<evidence type="ECO:0000313" key="2">
    <source>
        <dbReference type="Proteomes" id="UP000215509"/>
    </source>
</evidence>
<gene>
    <name evidence="1" type="ORF">CF651_03440</name>
</gene>
<evidence type="ECO:0000313" key="1">
    <source>
        <dbReference type="EMBL" id="OXM88155.1"/>
    </source>
</evidence>
<sequence length="98" mass="11350">MEFDYCELELHEPSGLLQISVGCRFVDEPNELYVIVLDAGEDGAVNRLQLMFNGMDCRYAFKAEESEAVLQYVRTSIAETEYASWFKNSLIYYDDNKK</sequence>
<accession>A0A229UYG8</accession>